<feature type="transmembrane region" description="Helical" evidence="6">
    <location>
        <begin position="6"/>
        <end position="25"/>
    </location>
</feature>
<comment type="similarity">
    <text evidence="6">Belongs to the insect chemoreceptor superfamily. Gustatory receptor (GR) family.</text>
</comment>
<dbReference type="Pfam" id="PF08395">
    <property type="entry name" value="7tm_7"/>
    <property type="match status" value="2"/>
</dbReference>
<name>A0A084WG55_ANOSI</name>
<evidence type="ECO:0000256" key="4">
    <source>
        <dbReference type="ARBA" id="ARBA00022989"/>
    </source>
</evidence>
<feature type="transmembrane region" description="Helical" evidence="6">
    <location>
        <begin position="617"/>
        <end position="634"/>
    </location>
</feature>
<dbReference type="EnsemblMetazoa" id="ASIC017200-RA">
    <property type="protein sequence ID" value="ASIC017200-PA"/>
    <property type="gene ID" value="ASIC017200"/>
</dbReference>
<reference evidence="7 9" key="1">
    <citation type="journal article" date="2014" name="BMC Genomics">
        <title>Genome sequence of Anopheles sinensis provides insight into genetics basis of mosquito competence for malaria parasites.</title>
        <authorList>
            <person name="Zhou D."/>
            <person name="Zhang D."/>
            <person name="Ding G."/>
            <person name="Shi L."/>
            <person name="Hou Q."/>
            <person name="Ye Y."/>
            <person name="Xu Y."/>
            <person name="Zhou H."/>
            <person name="Xiong C."/>
            <person name="Li S."/>
            <person name="Yu J."/>
            <person name="Hong S."/>
            <person name="Yu X."/>
            <person name="Zou P."/>
            <person name="Chen C."/>
            <person name="Chang X."/>
            <person name="Wang W."/>
            <person name="Lv Y."/>
            <person name="Sun Y."/>
            <person name="Ma L."/>
            <person name="Shen B."/>
            <person name="Zhu C."/>
        </authorList>
    </citation>
    <scope>NUCLEOTIDE SEQUENCE [LARGE SCALE GENOMIC DNA]</scope>
</reference>
<comment type="caution">
    <text evidence="6">Lacks conserved residue(s) required for the propagation of feature annotation.</text>
</comment>
<keyword evidence="5 6" id="KW-0472">Membrane</keyword>
<dbReference type="GO" id="GO:0007165">
    <property type="term" value="P:signal transduction"/>
    <property type="evidence" value="ECO:0007669"/>
    <property type="project" value="UniProtKB-KW"/>
</dbReference>
<keyword evidence="4 6" id="KW-1133">Transmembrane helix</keyword>
<keyword evidence="9" id="KW-1185">Reference proteome</keyword>
<comment type="function">
    <text evidence="6">Gustatory receptor which mediates acceptance or avoidance behavior, depending on its substrates.</text>
</comment>
<evidence type="ECO:0000313" key="9">
    <source>
        <dbReference type="Proteomes" id="UP000030765"/>
    </source>
</evidence>
<feature type="transmembrane region" description="Helical" evidence="6">
    <location>
        <begin position="471"/>
        <end position="495"/>
    </location>
</feature>
<accession>A0A084WG55</accession>
<feature type="transmembrane region" description="Helical" evidence="6">
    <location>
        <begin position="69"/>
        <end position="95"/>
    </location>
</feature>
<dbReference type="InterPro" id="IPR013604">
    <property type="entry name" value="7TM_chemorcpt"/>
</dbReference>
<evidence type="ECO:0000313" key="7">
    <source>
        <dbReference type="EMBL" id="KFB49199.1"/>
    </source>
</evidence>
<feature type="transmembrane region" description="Helical" evidence="6">
    <location>
        <begin position="576"/>
        <end position="597"/>
    </location>
</feature>
<feature type="transmembrane region" description="Helical" evidence="6">
    <location>
        <begin position="167"/>
        <end position="185"/>
    </location>
</feature>
<reference evidence="8" key="2">
    <citation type="submission" date="2020-05" db="UniProtKB">
        <authorList>
            <consortium name="EnsemblMetazoa"/>
        </authorList>
    </citation>
    <scope>IDENTIFICATION</scope>
</reference>
<comment type="subcellular location">
    <subcellularLocation>
        <location evidence="1 6">Cell membrane</location>
        <topology evidence="1 6">Multi-pass membrane protein</topology>
    </subcellularLocation>
</comment>
<dbReference type="VEuPathDB" id="VectorBase:ASIC017200"/>
<dbReference type="EMBL" id="ATLV01023443">
    <property type="status" value="NOT_ANNOTATED_CDS"/>
    <property type="molecule type" value="Genomic_DNA"/>
</dbReference>
<evidence type="ECO:0000313" key="8">
    <source>
        <dbReference type="EnsemblMetazoa" id="ASIC017200-PA"/>
    </source>
</evidence>
<feature type="transmembrane region" description="Helical" evidence="6">
    <location>
        <begin position="37"/>
        <end position="57"/>
    </location>
</feature>
<dbReference type="AlphaFoldDB" id="A0A084WG55"/>
<keyword evidence="6" id="KW-0807">Transducer</keyword>
<dbReference type="GO" id="GO:0005886">
    <property type="term" value="C:plasma membrane"/>
    <property type="evidence" value="ECO:0007669"/>
    <property type="project" value="UniProtKB-SubCell"/>
</dbReference>
<dbReference type="EMBL" id="KE525343">
    <property type="protein sequence ID" value="KFB49199.1"/>
    <property type="molecule type" value="Genomic_DNA"/>
</dbReference>
<evidence type="ECO:0000256" key="1">
    <source>
        <dbReference type="ARBA" id="ARBA00004651"/>
    </source>
</evidence>
<dbReference type="VEuPathDB" id="VectorBase:ASIS020075"/>
<protein>
    <recommendedName>
        <fullName evidence="6">Gustatory receptor</fullName>
    </recommendedName>
</protein>
<dbReference type="GO" id="GO:0050909">
    <property type="term" value="P:sensory perception of taste"/>
    <property type="evidence" value="ECO:0007669"/>
    <property type="project" value="InterPro"/>
</dbReference>
<feature type="transmembrane region" description="Helical" evidence="6">
    <location>
        <begin position="136"/>
        <end position="155"/>
    </location>
</feature>
<proteinExistence type="inferred from homology"/>
<sequence>MSPMVTRYRLLLLLAAGLFLIPCRYNRRNESFEISRWNLAAFPLTFLGFGATIWLNVTAVGASVNLLPAVYLAALTILLAVGSLLMISVSLNTFYHRATFVRLLNTLLAQEETTLECLAMRRNGGKQIPVTHDGNLWILIVTAILYIFYTLTFVGPDMIMCLMNGAIWLRYSGMFLLVEVFRACLRTIDVRMKQLKALVMPIEQSTNAPEQQIETNVLIFVEKYQLYYEQIDLINRCFSVPLLLIILLILMDRTVAVYDLYMNLEHLTHMTATEVCALSWRQMVEMIYLGLLIQIAITCESTTVQQRSTDKYCLVVESRTICLTFRAHIGVVKVEDTRKNVGLHPPPSTLVASPISHLLSTLQLRPHERPFHANPLKLRTRNRRASGILWLFLSRFFPQNHFLAGLDSFMLGIVIIELLTMALVPLCTVLNSCVHRSQVQKLLNVLFADDWMLDSCGTSTQLTRSANVYKWYIRILWVAATINGCFKCLLVEGIVYKLFPVFMTVRYLYMLSYLYLYHLCVTMIVVRMTQLRAMFYQHYRQDPSISARYIGHFVERFERYTVLIEQINSCLSPPLLVMYLMCLSELTFFIFECFLLLTVGRPDTKYYGDIGEWLFSQFWQAIYGSILLLTIPCCERAKNEYE</sequence>
<feature type="transmembrane region" description="Helical" evidence="6">
    <location>
        <begin position="233"/>
        <end position="251"/>
    </location>
</feature>
<dbReference type="Proteomes" id="UP000030765">
    <property type="component" value="Unassembled WGS sequence"/>
</dbReference>
<feature type="transmembrane region" description="Helical" evidence="6">
    <location>
        <begin position="409"/>
        <end position="434"/>
    </location>
</feature>
<keyword evidence="3 6" id="KW-0812">Transmembrane</keyword>
<feature type="transmembrane region" description="Helical" evidence="6">
    <location>
        <begin position="507"/>
        <end position="526"/>
    </location>
</feature>
<evidence type="ECO:0000256" key="6">
    <source>
        <dbReference type="RuleBase" id="RU363108"/>
    </source>
</evidence>
<keyword evidence="2 6" id="KW-1003">Cell membrane</keyword>
<evidence type="ECO:0000256" key="2">
    <source>
        <dbReference type="ARBA" id="ARBA00022475"/>
    </source>
</evidence>
<organism evidence="7">
    <name type="scientific">Anopheles sinensis</name>
    <name type="common">Mosquito</name>
    <dbReference type="NCBI Taxonomy" id="74873"/>
    <lineage>
        <taxon>Eukaryota</taxon>
        <taxon>Metazoa</taxon>
        <taxon>Ecdysozoa</taxon>
        <taxon>Arthropoda</taxon>
        <taxon>Hexapoda</taxon>
        <taxon>Insecta</taxon>
        <taxon>Pterygota</taxon>
        <taxon>Neoptera</taxon>
        <taxon>Endopterygota</taxon>
        <taxon>Diptera</taxon>
        <taxon>Nematocera</taxon>
        <taxon>Culicoidea</taxon>
        <taxon>Culicidae</taxon>
        <taxon>Anophelinae</taxon>
        <taxon>Anopheles</taxon>
    </lineage>
</organism>
<keyword evidence="6" id="KW-0675">Receptor</keyword>
<evidence type="ECO:0000256" key="5">
    <source>
        <dbReference type="ARBA" id="ARBA00023136"/>
    </source>
</evidence>
<gene>
    <name evidence="7" type="ORF">ZHAS_00017200</name>
</gene>
<evidence type="ECO:0000256" key="3">
    <source>
        <dbReference type="ARBA" id="ARBA00022692"/>
    </source>
</evidence>